<accession>A0A128EDN0</accession>
<name>A0A128EDN0_9BACT</name>
<dbReference type="InterPro" id="IPR051610">
    <property type="entry name" value="GPI/OXD"/>
</dbReference>
<evidence type="ECO:0000313" key="4">
    <source>
        <dbReference type="Proteomes" id="UP000069632"/>
    </source>
</evidence>
<dbReference type="PANTHER" id="PTHR35848:SF6">
    <property type="entry name" value="CUPIN TYPE-2 DOMAIN-CONTAINING PROTEIN"/>
    <property type="match status" value="1"/>
</dbReference>
<dbReference type="InterPro" id="IPR014710">
    <property type="entry name" value="RmlC-like_jellyroll"/>
</dbReference>
<feature type="domain" description="Cupin type-2" evidence="2">
    <location>
        <begin position="32"/>
        <end position="98"/>
    </location>
</feature>
<dbReference type="CDD" id="cd06985">
    <property type="entry name" value="cupin_BF4112"/>
    <property type="match status" value="1"/>
</dbReference>
<dbReference type="InterPro" id="IPR013096">
    <property type="entry name" value="Cupin_2"/>
</dbReference>
<dbReference type="RefSeq" id="WP_075539931.1">
    <property type="nucleotide sequence ID" value="NZ_CP053844.1"/>
</dbReference>
<dbReference type="InterPro" id="IPR011051">
    <property type="entry name" value="RmlC_Cupin_sf"/>
</dbReference>
<dbReference type="PANTHER" id="PTHR35848">
    <property type="entry name" value="OXALATE-BINDING PROTEIN"/>
    <property type="match status" value="1"/>
</dbReference>
<dbReference type="OrthoDB" id="9804028at2"/>
<evidence type="ECO:0000259" key="2">
    <source>
        <dbReference type="Pfam" id="PF07883"/>
    </source>
</evidence>
<protein>
    <submittedName>
        <fullName evidence="3">Mate efflux family protein</fullName>
    </submittedName>
</protein>
<dbReference type="SUPFAM" id="SSF51182">
    <property type="entry name" value="RmlC-like cupins"/>
    <property type="match status" value="1"/>
</dbReference>
<evidence type="ECO:0000313" key="3">
    <source>
        <dbReference type="EMBL" id="CZE46293.1"/>
    </source>
</evidence>
<keyword evidence="4" id="KW-1185">Reference proteome</keyword>
<evidence type="ECO:0000256" key="1">
    <source>
        <dbReference type="ARBA" id="ARBA00022723"/>
    </source>
</evidence>
<sequence length="124" mass="13617">MNFKLTSCKDEPRVVLKDALELSGCEMSINELPAGVSVPFIHAHKQNEELYYVISGKGALYIDGKELEIKAGDAFKIAPKGERCIKADANSSIKFICIQAKENSLEACTQDDGIIIEGKKPSWL</sequence>
<gene>
    <name evidence="3" type="ORF">ERS672216_00292</name>
</gene>
<proteinExistence type="predicted"/>
<dbReference type="GO" id="GO:0046872">
    <property type="term" value="F:metal ion binding"/>
    <property type="evidence" value="ECO:0007669"/>
    <property type="project" value="UniProtKB-KW"/>
</dbReference>
<keyword evidence="1" id="KW-0479">Metal-binding</keyword>
<dbReference type="Proteomes" id="UP000069632">
    <property type="component" value="Unassembled WGS sequence"/>
</dbReference>
<reference evidence="3 4" key="1">
    <citation type="submission" date="2016-02" db="EMBL/GenBank/DDBJ databases">
        <authorList>
            <consortium name="Pathogen Informatics"/>
        </authorList>
    </citation>
    <scope>NUCLEOTIDE SEQUENCE [LARGE SCALE GENOMIC DNA]</scope>
    <source>
        <strain evidence="3 4">RC20</strain>
    </source>
</reference>
<organism evidence="3 4">
    <name type="scientific">Campylobacter geochelonis</name>
    <dbReference type="NCBI Taxonomy" id="1780362"/>
    <lineage>
        <taxon>Bacteria</taxon>
        <taxon>Pseudomonadati</taxon>
        <taxon>Campylobacterota</taxon>
        <taxon>Epsilonproteobacteria</taxon>
        <taxon>Campylobacterales</taxon>
        <taxon>Campylobacteraceae</taxon>
        <taxon>Campylobacter</taxon>
    </lineage>
</organism>
<dbReference type="AlphaFoldDB" id="A0A128EDN0"/>
<dbReference type="Pfam" id="PF07883">
    <property type="entry name" value="Cupin_2"/>
    <property type="match status" value="1"/>
</dbReference>
<dbReference type="EMBL" id="FIZP01000001">
    <property type="protein sequence ID" value="CZE46293.1"/>
    <property type="molecule type" value="Genomic_DNA"/>
</dbReference>
<dbReference type="Gene3D" id="2.60.120.10">
    <property type="entry name" value="Jelly Rolls"/>
    <property type="match status" value="1"/>
</dbReference>